<name>A0A182QKZ6_9DIPT</name>
<evidence type="ECO:0000313" key="2">
    <source>
        <dbReference type="EnsemblMetazoa" id="AFAF012327-PA"/>
    </source>
</evidence>
<organism evidence="2 3">
    <name type="scientific">Anopheles farauti</name>
    <dbReference type="NCBI Taxonomy" id="69004"/>
    <lineage>
        <taxon>Eukaryota</taxon>
        <taxon>Metazoa</taxon>
        <taxon>Ecdysozoa</taxon>
        <taxon>Arthropoda</taxon>
        <taxon>Hexapoda</taxon>
        <taxon>Insecta</taxon>
        <taxon>Pterygota</taxon>
        <taxon>Neoptera</taxon>
        <taxon>Endopterygota</taxon>
        <taxon>Diptera</taxon>
        <taxon>Nematocera</taxon>
        <taxon>Culicoidea</taxon>
        <taxon>Culicidae</taxon>
        <taxon>Anophelinae</taxon>
        <taxon>Anopheles</taxon>
    </lineage>
</organism>
<feature type="region of interest" description="Disordered" evidence="1">
    <location>
        <begin position="94"/>
        <end position="124"/>
    </location>
</feature>
<keyword evidence="3" id="KW-1185">Reference proteome</keyword>
<reference evidence="2" key="2">
    <citation type="submission" date="2020-05" db="UniProtKB">
        <authorList>
            <consortium name="EnsemblMetazoa"/>
        </authorList>
    </citation>
    <scope>IDENTIFICATION</scope>
    <source>
        <strain evidence="2">FAR1</strain>
    </source>
</reference>
<dbReference type="Proteomes" id="UP000075886">
    <property type="component" value="Unassembled WGS sequence"/>
</dbReference>
<dbReference type="AlphaFoldDB" id="A0A182QKZ6"/>
<evidence type="ECO:0000313" key="3">
    <source>
        <dbReference type="Proteomes" id="UP000075886"/>
    </source>
</evidence>
<evidence type="ECO:0000256" key="1">
    <source>
        <dbReference type="SAM" id="MobiDB-lite"/>
    </source>
</evidence>
<reference evidence="3" key="1">
    <citation type="submission" date="2014-01" db="EMBL/GenBank/DDBJ databases">
        <title>The Genome Sequence of Anopheles farauti FAR1 (V2).</title>
        <authorList>
            <consortium name="The Broad Institute Genomics Platform"/>
            <person name="Neafsey D.E."/>
            <person name="Besansky N."/>
            <person name="Howell P."/>
            <person name="Walton C."/>
            <person name="Young S.K."/>
            <person name="Zeng Q."/>
            <person name="Gargeya S."/>
            <person name="Fitzgerald M."/>
            <person name="Haas B."/>
            <person name="Abouelleil A."/>
            <person name="Allen A.W."/>
            <person name="Alvarado L."/>
            <person name="Arachchi H.M."/>
            <person name="Berlin A.M."/>
            <person name="Chapman S.B."/>
            <person name="Gainer-Dewar J."/>
            <person name="Goldberg J."/>
            <person name="Griggs A."/>
            <person name="Gujja S."/>
            <person name="Hansen M."/>
            <person name="Howarth C."/>
            <person name="Imamovic A."/>
            <person name="Ireland A."/>
            <person name="Larimer J."/>
            <person name="McCowan C."/>
            <person name="Murphy C."/>
            <person name="Pearson M."/>
            <person name="Poon T.W."/>
            <person name="Priest M."/>
            <person name="Roberts A."/>
            <person name="Saif S."/>
            <person name="Shea T."/>
            <person name="Sisk P."/>
            <person name="Sykes S."/>
            <person name="Wortman J."/>
            <person name="Nusbaum C."/>
            <person name="Birren B."/>
        </authorList>
    </citation>
    <scope>NUCLEOTIDE SEQUENCE [LARGE SCALE GENOMIC DNA]</scope>
    <source>
        <strain evidence="3">FAR1</strain>
    </source>
</reference>
<dbReference type="VEuPathDB" id="VectorBase:AFAF012327"/>
<dbReference type="EMBL" id="AXCN02002174">
    <property type="status" value="NOT_ANNOTATED_CDS"/>
    <property type="molecule type" value="Genomic_DNA"/>
</dbReference>
<accession>A0A182QKZ6</accession>
<protein>
    <submittedName>
        <fullName evidence="2">Uncharacterized protein</fullName>
    </submittedName>
</protein>
<proteinExistence type="predicted"/>
<dbReference type="EnsemblMetazoa" id="AFAF012327-RA">
    <property type="protein sequence ID" value="AFAF012327-PA"/>
    <property type="gene ID" value="AFAF012327"/>
</dbReference>
<sequence>MGRKGSGACTGQVGGATNKVRMLSAIVPWERFPLGRSASAPVRVVEVVVGSDTTTSTTTTTTTSTTTSTAEWFPATLEVAAERWILAGVPLPSEESAARQDVGDGGQHQHAGDDGDEDDPPRYVHRHDRWTHLRERLGTHGQLADRCRRFVQPFDRVPGVRADPDDVHVRIVSHERGIPQPGRDGDEGVRLRAEVVDLAHDAYAFGRLAGAVHLHRTITGRRSQDHRPVAPYTLRPVRGHGGRLLLCVVRRTSRKPERVHERIATDHYRTTVPFLYRQYVARTAALARDAVRGHFQRRERIQIEQPLALRLVVSHLQRPIDHQPHNTCSGVALPLMLNLAMRLMIRLRVVRVREPVSRDVVFTNTTSFTLCVNPYSSSDRASKRRDSWTSPLRLSGLPMLQSTTVPL</sequence>